<gene>
    <name evidence="1" type="ORF">VLY81_00680</name>
</gene>
<organism evidence="1 2">
    <name type="scientific">Geochorda subterranea</name>
    <dbReference type="NCBI Taxonomy" id="3109564"/>
    <lineage>
        <taxon>Bacteria</taxon>
        <taxon>Bacillati</taxon>
        <taxon>Bacillota</taxon>
        <taxon>Limnochordia</taxon>
        <taxon>Limnochordales</taxon>
        <taxon>Geochordaceae</taxon>
        <taxon>Geochorda</taxon>
    </lineage>
</organism>
<dbReference type="Proteomes" id="UP001333102">
    <property type="component" value="Chromosome"/>
</dbReference>
<proteinExistence type="predicted"/>
<dbReference type="EMBL" id="CP141614">
    <property type="protein sequence ID" value="WRP14718.1"/>
    <property type="molecule type" value="Genomic_DNA"/>
</dbReference>
<dbReference type="RefSeq" id="WP_324669089.1">
    <property type="nucleotide sequence ID" value="NZ_CP141614.1"/>
</dbReference>
<keyword evidence="2" id="KW-1185">Reference proteome</keyword>
<name>A0ABZ1BQ87_9FIRM</name>
<reference evidence="2" key="1">
    <citation type="submission" date="2023-12" db="EMBL/GenBank/DDBJ databases">
        <title>Novel isolates from deep terrestrial aquifers shed light on the physiology and ecology of the class Limnochordia.</title>
        <authorList>
            <person name="Karnachuk O.V."/>
            <person name="Lukina A.P."/>
            <person name="Avakyan M.R."/>
            <person name="Kadnikov V."/>
            <person name="Begmatov S."/>
            <person name="Beletsky A.V."/>
            <person name="Mardanov A.V."/>
            <person name="Ravin N.V."/>
        </authorList>
    </citation>
    <scope>NUCLEOTIDE SEQUENCE [LARGE SCALE GENOMIC DNA]</scope>
    <source>
        <strain evidence="2">LN</strain>
    </source>
</reference>
<protein>
    <submittedName>
        <fullName evidence="1">Uncharacterized protein</fullName>
    </submittedName>
</protein>
<accession>A0ABZ1BQ87</accession>
<evidence type="ECO:0000313" key="2">
    <source>
        <dbReference type="Proteomes" id="UP001333102"/>
    </source>
</evidence>
<sequence>MEKAEQDRGMGHCCLFPSDFLDAHTRYWEDGEELFEHGRLATADHLFGLCAECGLKALMVVAGMTTDPLGVPSQEYKTHINRLWDKFVSFAQGRTIERYAMELPVTNPFGDWYASNRYAHRRHFSRGIVEVHRDGASLIRRIVNAPQRDGVLQ</sequence>
<evidence type="ECO:0000313" key="1">
    <source>
        <dbReference type="EMBL" id="WRP14718.1"/>
    </source>
</evidence>